<dbReference type="AlphaFoldDB" id="A0A2A4Z189"/>
<dbReference type="InterPro" id="IPR002634">
    <property type="entry name" value="BolA"/>
</dbReference>
<dbReference type="Pfam" id="PF01722">
    <property type="entry name" value="BolA"/>
    <property type="match status" value="1"/>
</dbReference>
<accession>A0A2A4Z189</accession>
<dbReference type="EMBL" id="NVUS01000010">
    <property type="protein sequence ID" value="PCJ00732.1"/>
    <property type="molecule type" value="Genomic_DNA"/>
</dbReference>
<reference evidence="3" key="2">
    <citation type="journal article" date="2018" name="ISME J.">
        <title>A dynamic microbial community with high functional redundancy inhabits the cold, oxic subseafloor aquifer.</title>
        <authorList>
            <person name="Tully B.J."/>
            <person name="Wheat C.G."/>
            <person name="Glazer B.T."/>
            <person name="Huber J.A."/>
        </authorList>
    </citation>
    <scope>NUCLEOTIDE SEQUENCE</scope>
    <source>
        <strain evidence="3">NORP83</strain>
    </source>
</reference>
<dbReference type="InterPro" id="IPR036065">
    <property type="entry name" value="BolA-like_sf"/>
</dbReference>
<dbReference type="PIRSF" id="PIRSF003113">
    <property type="entry name" value="BolA"/>
    <property type="match status" value="1"/>
</dbReference>
<dbReference type="PANTHER" id="PTHR46229">
    <property type="entry name" value="BOLA TRANSCRIPTION REGULATOR"/>
    <property type="match status" value="1"/>
</dbReference>
<comment type="caution">
    <text evidence="3">The sequence shown here is derived from an EMBL/GenBank/DDBJ whole genome shotgun (WGS) entry which is preliminary data.</text>
</comment>
<dbReference type="PANTHER" id="PTHR46229:SF2">
    <property type="entry name" value="BOLA-LIKE PROTEIN 1"/>
    <property type="match status" value="1"/>
</dbReference>
<dbReference type="Gene3D" id="3.30.300.90">
    <property type="entry name" value="BolA-like"/>
    <property type="match status" value="1"/>
</dbReference>
<gene>
    <name evidence="3" type="ORF">COB13_08975</name>
</gene>
<evidence type="ECO:0000256" key="2">
    <source>
        <dbReference type="RuleBase" id="RU003860"/>
    </source>
</evidence>
<name>A0A2A4Z189_9PROT</name>
<organism evidence="3">
    <name type="scientific">OCS116 cluster bacterium</name>
    <dbReference type="NCBI Taxonomy" id="2030921"/>
    <lineage>
        <taxon>Bacteria</taxon>
        <taxon>Pseudomonadati</taxon>
        <taxon>Pseudomonadota</taxon>
        <taxon>Alphaproteobacteria</taxon>
        <taxon>OCS116 cluster</taxon>
    </lineage>
</organism>
<protein>
    <submittedName>
        <fullName evidence="3">BolA family transcriptional regulator</fullName>
    </submittedName>
</protein>
<dbReference type="InterPro" id="IPR050961">
    <property type="entry name" value="BolA/IbaG_stress_morph_reg"/>
</dbReference>
<evidence type="ECO:0000256" key="1">
    <source>
        <dbReference type="ARBA" id="ARBA00005578"/>
    </source>
</evidence>
<proteinExistence type="inferred from homology"/>
<reference key="1">
    <citation type="submission" date="2017-08" db="EMBL/GenBank/DDBJ databases">
        <title>A dynamic microbial community with high functional redundancy inhabits the cold, oxic subseafloor aquifer.</title>
        <authorList>
            <person name="Tully B.J."/>
            <person name="Wheat C.G."/>
            <person name="Glazer B.T."/>
            <person name="Huber J.A."/>
        </authorList>
    </citation>
    <scope>NUCLEOTIDE SEQUENCE [LARGE SCALE GENOMIC DNA]</scope>
</reference>
<dbReference type="SUPFAM" id="SSF82657">
    <property type="entry name" value="BolA-like"/>
    <property type="match status" value="1"/>
</dbReference>
<sequence length="77" mass="8459">MAMEAKEIEDMIIKALPDAQVTITDMAGDGDHYMARVVSKEFIGKSRVSQHQLVYKALKGKMGGVLHALSLQTETPK</sequence>
<comment type="similarity">
    <text evidence="1 2">Belongs to the BolA/IbaG family.</text>
</comment>
<evidence type="ECO:0000313" key="3">
    <source>
        <dbReference type="EMBL" id="PCJ00732.1"/>
    </source>
</evidence>